<evidence type="ECO:0000313" key="2">
    <source>
        <dbReference type="EMBL" id="CUH23829.1"/>
    </source>
</evidence>
<sequence>MAEFKRTYTTGRMMVGVAGFVGWIVTGIGLLTVASGAVSVLAIGSVTGLEAVTALSGLATGAAVALIGSSAIAGAQVMRAVFDIADISRASLAAGQGSVGRPSAAPLGAGLAGSREEGAVRSAPFVAADKPEREARRDPVIKVRAIR</sequence>
<proteinExistence type="predicted"/>
<organism evidence="2 3">
    <name type="scientific">Jannaschia seosinensis</name>
    <dbReference type="NCBI Taxonomy" id="313367"/>
    <lineage>
        <taxon>Bacteria</taxon>
        <taxon>Pseudomonadati</taxon>
        <taxon>Pseudomonadota</taxon>
        <taxon>Alphaproteobacteria</taxon>
        <taxon>Rhodobacterales</taxon>
        <taxon>Roseobacteraceae</taxon>
        <taxon>Jannaschia</taxon>
    </lineage>
</organism>
<name>A0A0M7B9E1_9RHOB</name>
<keyword evidence="1" id="KW-0812">Transmembrane</keyword>
<dbReference type="EMBL" id="CYPR01000039">
    <property type="protein sequence ID" value="CUH23829.1"/>
    <property type="molecule type" value="Genomic_DNA"/>
</dbReference>
<keyword evidence="1" id="KW-1133">Transmembrane helix</keyword>
<feature type="transmembrane region" description="Helical" evidence="1">
    <location>
        <begin position="51"/>
        <end position="73"/>
    </location>
</feature>
<evidence type="ECO:0000313" key="3">
    <source>
        <dbReference type="Proteomes" id="UP000049455"/>
    </source>
</evidence>
<accession>A0A0M7B9E1</accession>
<gene>
    <name evidence="2" type="ORF">JSE7799_00646</name>
</gene>
<keyword evidence="3" id="KW-1185">Reference proteome</keyword>
<protein>
    <submittedName>
        <fullName evidence="2">Uncharacterized protein</fullName>
    </submittedName>
</protein>
<keyword evidence="1" id="KW-0472">Membrane</keyword>
<dbReference type="RefSeq" id="WP_055662316.1">
    <property type="nucleotide sequence ID" value="NZ_CYPR01000039.1"/>
</dbReference>
<dbReference type="Proteomes" id="UP000049455">
    <property type="component" value="Unassembled WGS sequence"/>
</dbReference>
<feature type="transmembrane region" description="Helical" evidence="1">
    <location>
        <begin position="20"/>
        <end position="45"/>
    </location>
</feature>
<reference evidence="2 3" key="1">
    <citation type="submission" date="2015-09" db="EMBL/GenBank/DDBJ databases">
        <authorList>
            <person name="Jackson K.R."/>
            <person name="Lunt B.L."/>
            <person name="Fisher J.N.B."/>
            <person name="Gardner A.V."/>
            <person name="Bailey M.E."/>
            <person name="Deus L.M."/>
            <person name="Earl A.S."/>
            <person name="Gibby P.D."/>
            <person name="Hartmann K.A."/>
            <person name="Liu J.E."/>
            <person name="Manci A.M."/>
            <person name="Nielsen D.A."/>
            <person name="Solomon M.B."/>
            <person name="Breakwell D.P."/>
            <person name="Burnett S.H."/>
            <person name="Grose J.H."/>
        </authorList>
    </citation>
    <scope>NUCLEOTIDE SEQUENCE [LARGE SCALE GENOMIC DNA]</scope>
    <source>
        <strain evidence="2 3">CECT 7799</strain>
    </source>
</reference>
<dbReference type="STRING" id="313367.JSE7799_00646"/>
<dbReference type="AlphaFoldDB" id="A0A0M7B9E1"/>
<evidence type="ECO:0000256" key="1">
    <source>
        <dbReference type="SAM" id="Phobius"/>
    </source>
</evidence>